<dbReference type="InterPro" id="IPR036397">
    <property type="entry name" value="RNaseH_sf"/>
</dbReference>
<dbReference type="PANTHER" id="PTHR10642:SF26">
    <property type="entry name" value="RIBONUCLEASE H1"/>
    <property type="match status" value="1"/>
</dbReference>
<keyword evidence="10" id="KW-1185">Reference proteome</keyword>
<feature type="domain" description="RNase H type-1" evidence="8">
    <location>
        <begin position="1"/>
        <end position="107"/>
    </location>
</feature>
<evidence type="ECO:0000256" key="6">
    <source>
        <dbReference type="ARBA" id="ARBA00022759"/>
    </source>
</evidence>
<dbReference type="InterPro" id="IPR050092">
    <property type="entry name" value="RNase_H"/>
</dbReference>
<dbReference type="PROSITE" id="PS50879">
    <property type="entry name" value="RNASE_H_1"/>
    <property type="match status" value="1"/>
</dbReference>
<dbReference type="EMBL" id="MU150574">
    <property type="protein sequence ID" value="KAF9455643.1"/>
    <property type="molecule type" value="Genomic_DNA"/>
</dbReference>
<comment type="caution">
    <text evidence="9">The sequence shown here is derived from an EMBL/GenBank/DDBJ whole genome shotgun (WGS) entry which is preliminary data.</text>
</comment>
<dbReference type="GO" id="GO:0003676">
    <property type="term" value="F:nucleic acid binding"/>
    <property type="evidence" value="ECO:0007669"/>
    <property type="project" value="InterPro"/>
</dbReference>
<dbReference type="GO" id="GO:0004523">
    <property type="term" value="F:RNA-DNA hybrid ribonuclease activity"/>
    <property type="evidence" value="ECO:0007669"/>
    <property type="project" value="UniProtKB-EC"/>
</dbReference>
<organism evidence="9 10">
    <name type="scientific">Collybia nuda</name>
    <dbReference type="NCBI Taxonomy" id="64659"/>
    <lineage>
        <taxon>Eukaryota</taxon>
        <taxon>Fungi</taxon>
        <taxon>Dikarya</taxon>
        <taxon>Basidiomycota</taxon>
        <taxon>Agaricomycotina</taxon>
        <taxon>Agaricomycetes</taxon>
        <taxon>Agaricomycetidae</taxon>
        <taxon>Agaricales</taxon>
        <taxon>Tricholomatineae</taxon>
        <taxon>Clitocybaceae</taxon>
        <taxon>Collybia</taxon>
    </lineage>
</organism>
<dbReference type="Gene3D" id="3.30.420.10">
    <property type="entry name" value="Ribonuclease H-like superfamily/Ribonuclease H"/>
    <property type="match status" value="1"/>
</dbReference>
<keyword evidence="5" id="KW-0479">Metal-binding</keyword>
<evidence type="ECO:0000313" key="10">
    <source>
        <dbReference type="Proteomes" id="UP000807353"/>
    </source>
</evidence>
<gene>
    <name evidence="9" type="ORF">BDZ94DRAFT_1143075</name>
</gene>
<dbReference type="PANTHER" id="PTHR10642">
    <property type="entry name" value="RIBONUCLEASE H1"/>
    <property type="match status" value="1"/>
</dbReference>
<dbReference type="AlphaFoldDB" id="A0A9P5XQD8"/>
<proteinExistence type="inferred from homology"/>
<comment type="similarity">
    <text evidence="2">Belongs to the RNase H family.</text>
</comment>
<comment type="catalytic activity">
    <reaction evidence="1">
        <text>Endonucleolytic cleavage to 5'-phosphomonoester.</text>
        <dbReference type="EC" id="3.1.26.4"/>
    </reaction>
</comment>
<dbReference type="OrthoDB" id="2976650at2759"/>
<keyword evidence="6" id="KW-0255">Endonuclease</keyword>
<evidence type="ECO:0000256" key="1">
    <source>
        <dbReference type="ARBA" id="ARBA00000077"/>
    </source>
</evidence>
<accession>A0A9P5XQD8</accession>
<dbReference type="GO" id="GO:0043137">
    <property type="term" value="P:DNA replication, removal of RNA primer"/>
    <property type="evidence" value="ECO:0007669"/>
    <property type="project" value="TreeGrafter"/>
</dbReference>
<dbReference type="InterPro" id="IPR002156">
    <property type="entry name" value="RNaseH_domain"/>
</dbReference>
<evidence type="ECO:0000256" key="5">
    <source>
        <dbReference type="ARBA" id="ARBA00022723"/>
    </source>
</evidence>
<dbReference type="Pfam" id="PF00075">
    <property type="entry name" value="RNase_H"/>
    <property type="match status" value="1"/>
</dbReference>
<dbReference type="SUPFAM" id="SSF53098">
    <property type="entry name" value="Ribonuclease H-like"/>
    <property type="match status" value="1"/>
</dbReference>
<keyword evidence="4" id="KW-0540">Nuclease</keyword>
<reference evidence="9" key="1">
    <citation type="submission" date="2020-11" db="EMBL/GenBank/DDBJ databases">
        <authorList>
            <consortium name="DOE Joint Genome Institute"/>
            <person name="Ahrendt S."/>
            <person name="Riley R."/>
            <person name="Andreopoulos W."/>
            <person name="Labutti K."/>
            <person name="Pangilinan J."/>
            <person name="Ruiz-Duenas F.J."/>
            <person name="Barrasa J.M."/>
            <person name="Sanchez-Garcia M."/>
            <person name="Camarero S."/>
            <person name="Miyauchi S."/>
            <person name="Serrano A."/>
            <person name="Linde D."/>
            <person name="Babiker R."/>
            <person name="Drula E."/>
            <person name="Ayuso-Fernandez I."/>
            <person name="Pacheco R."/>
            <person name="Padilla G."/>
            <person name="Ferreira P."/>
            <person name="Barriuso J."/>
            <person name="Kellner H."/>
            <person name="Castanera R."/>
            <person name="Alfaro M."/>
            <person name="Ramirez L."/>
            <person name="Pisabarro A.G."/>
            <person name="Kuo A."/>
            <person name="Tritt A."/>
            <person name="Lipzen A."/>
            <person name="He G."/>
            <person name="Yan M."/>
            <person name="Ng V."/>
            <person name="Cullen D."/>
            <person name="Martin F."/>
            <person name="Rosso M.-N."/>
            <person name="Henrissat B."/>
            <person name="Hibbett D."/>
            <person name="Martinez A.T."/>
            <person name="Grigoriev I.V."/>
        </authorList>
    </citation>
    <scope>NUCLEOTIDE SEQUENCE</scope>
    <source>
        <strain evidence="9">CBS 247.69</strain>
    </source>
</reference>
<feature type="non-terminal residue" evidence="9">
    <location>
        <position position="1"/>
    </location>
</feature>
<dbReference type="EC" id="3.1.26.4" evidence="3"/>
<evidence type="ECO:0000256" key="3">
    <source>
        <dbReference type="ARBA" id="ARBA00012180"/>
    </source>
</evidence>
<feature type="non-terminal residue" evidence="9">
    <location>
        <position position="275"/>
    </location>
</feature>
<protein>
    <recommendedName>
        <fullName evidence="3">ribonuclease H</fullName>
        <ecNumber evidence="3">3.1.26.4</ecNumber>
    </recommendedName>
</protein>
<evidence type="ECO:0000313" key="9">
    <source>
        <dbReference type="EMBL" id="KAF9455643.1"/>
    </source>
</evidence>
<evidence type="ECO:0000256" key="4">
    <source>
        <dbReference type="ARBA" id="ARBA00022722"/>
    </source>
</evidence>
<evidence type="ECO:0000256" key="2">
    <source>
        <dbReference type="ARBA" id="ARBA00005300"/>
    </source>
</evidence>
<name>A0A9P5XQD8_9AGAR</name>
<sequence length="275" mass="31796">NLAIRLPKGPQTNQRAELAAILITLEKNQKDNLEIRSDSRTSIEGITKHLETWEDKDWLGVKNQQEWKKIAYLLRIRDGTTGFKWIKAHNGEEGNEKADEMANEGAQKNEETDIDYEVPKNFQTNGARLQKLTQADAYGLTKREKERTPGGNSRFTEMHIEDAKDEIERVTGKRPTKETIWKGLKDPISNKINDFIWKLIHNRVSCGEYFKNMTGWEEKQFCPCGEKETPQHLLLFCGKAEIKEVWNEVELIWTQITKEKWNNPTMGIIRGIGAI</sequence>
<evidence type="ECO:0000259" key="8">
    <source>
        <dbReference type="PROSITE" id="PS50879"/>
    </source>
</evidence>
<evidence type="ECO:0000256" key="7">
    <source>
        <dbReference type="ARBA" id="ARBA00022801"/>
    </source>
</evidence>
<dbReference type="Proteomes" id="UP000807353">
    <property type="component" value="Unassembled WGS sequence"/>
</dbReference>
<dbReference type="InterPro" id="IPR012337">
    <property type="entry name" value="RNaseH-like_sf"/>
</dbReference>
<dbReference type="CDD" id="cd09280">
    <property type="entry name" value="RNase_HI_eukaryote_like"/>
    <property type="match status" value="1"/>
</dbReference>
<keyword evidence="7" id="KW-0378">Hydrolase</keyword>
<dbReference type="GO" id="GO:0046872">
    <property type="term" value="F:metal ion binding"/>
    <property type="evidence" value="ECO:0007669"/>
    <property type="project" value="UniProtKB-KW"/>
</dbReference>